<dbReference type="OrthoDB" id="9800945at2"/>
<dbReference type="SUPFAM" id="SSF55729">
    <property type="entry name" value="Acyl-CoA N-acyltransferases (Nat)"/>
    <property type="match status" value="1"/>
</dbReference>
<dbReference type="InterPro" id="IPR045057">
    <property type="entry name" value="Gcn5-rel_NAT"/>
</dbReference>
<reference evidence="3 7" key="2">
    <citation type="submission" date="2018-04" db="EMBL/GenBank/DDBJ databases">
        <title>Whole genome sequencing of Morganella morganii AR_0133.</title>
        <authorList>
            <person name="Conlan S."/>
            <person name="Thomas P.J."/>
            <person name="Mullikin J."/>
            <person name="Frank K.M."/>
            <person name="Segre J.A."/>
        </authorList>
    </citation>
    <scope>NUCLEOTIDE SEQUENCE [LARGE SCALE GENOMIC DNA]</scope>
    <source>
        <strain evidence="3 7">AR_0133</strain>
    </source>
</reference>
<dbReference type="PANTHER" id="PTHR31435:SF10">
    <property type="entry name" value="BSR4717 PROTEIN"/>
    <property type="match status" value="1"/>
</dbReference>
<gene>
    <name evidence="3" type="ORF">AM380_20315</name>
    <name evidence="5" type="ORF">CYG68_04525</name>
    <name evidence="6" type="ORF">OSC06_10655</name>
    <name evidence="4" type="ORF">PN925_001608</name>
</gene>
<dbReference type="GO" id="GO:0016747">
    <property type="term" value="F:acyltransferase activity, transferring groups other than amino-acyl groups"/>
    <property type="evidence" value="ECO:0007669"/>
    <property type="project" value="InterPro"/>
</dbReference>
<dbReference type="EMBL" id="JAPKIY010000016">
    <property type="protein sequence ID" value="MDS0898431.1"/>
    <property type="molecule type" value="Genomic_DNA"/>
</dbReference>
<dbReference type="InterPro" id="IPR000182">
    <property type="entry name" value="GNAT_dom"/>
</dbReference>
<evidence type="ECO:0000313" key="5">
    <source>
        <dbReference type="EMBL" id="MBE8611683.1"/>
    </source>
</evidence>
<name>A0A0A2R9F9_MORMO</name>
<dbReference type="EMBL" id="CP028956">
    <property type="protein sequence ID" value="AWC95807.1"/>
    <property type="molecule type" value="Genomic_DNA"/>
</dbReference>
<dbReference type="InterPro" id="IPR016181">
    <property type="entry name" value="Acyl_CoA_acyltransferase"/>
</dbReference>
<evidence type="ECO:0000313" key="7">
    <source>
        <dbReference type="Proteomes" id="UP000244682"/>
    </source>
</evidence>
<evidence type="ECO:0000313" key="8">
    <source>
        <dbReference type="Proteomes" id="UP000650477"/>
    </source>
</evidence>
<feature type="domain" description="N-acetyltransferase" evidence="1">
    <location>
        <begin position="1"/>
        <end position="93"/>
    </location>
</feature>
<evidence type="ECO:0000313" key="3">
    <source>
        <dbReference type="EMBL" id="AWC95807.1"/>
    </source>
</evidence>
<dbReference type="RefSeq" id="WP_004241818.1">
    <property type="nucleotide sequence ID" value="NZ_ABMOGV020000002.1"/>
</dbReference>
<protein>
    <submittedName>
        <fullName evidence="5 6">N-acetyltransferase</fullName>
    </submittedName>
</protein>
<evidence type="ECO:0000313" key="4">
    <source>
        <dbReference type="EMBL" id="EMO9456241.1"/>
    </source>
</evidence>
<dbReference type="PANTHER" id="PTHR31435">
    <property type="entry name" value="PROTEIN NATD1"/>
    <property type="match status" value="1"/>
</dbReference>
<dbReference type="Pfam" id="PF14542">
    <property type="entry name" value="Acetyltransf_CG"/>
    <property type="match status" value="1"/>
</dbReference>
<dbReference type="Gene3D" id="3.40.630.30">
    <property type="match status" value="1"/>
</dbReference>
<dbReference type="AlphaFoldDB" id="A0A0A2R9F9"/>
<reference evidence="5" key="1">
    <citation type="submission" date="2017-12" db="EMBL/GenBank/DDBJ databases">
        <title>Genome sequencing and analysis.</title>
        <authorList>
            <person name="Huang Y.-T."/>
        </authorList>
    </citation>
    <scope>NUCLEOTIDE SEQUENCE</scope>
    <source>
        <strain evidence="5">VGH116</strain>
    </source>
</reference>
<dbReference type="PROSITE" id="PS51186">
    <property type="entry name" value="GNAT"/>
    <property type="match status" value="1"/>
</dbReference>
<dbReference type="EMBL" id="ABKJEP030000015">
    <property type="protein sequence ID" value="EMO9456241.1"/>
    <property type="molecule type" value="Genomic_DNA"/>
</dbReference>
<dbReference type="EMBL" id="PKLF01000003">
    <property type="protein sequence ID" value="MBE8611683.1"/>
    <property type="molecule type" value="Genomic_DNA"/>
</dbReference>
<sequence length="93" mass="10678">MDIREDETSFYILSEDGKSRIAEITFVYTGDNLAIIDHTMVDDSLRGQKVGNKLVAAVVEKMRREQRKIIPLCPFAKSVFDKTREYDDIRHAG</sequence>
<accession>A0A0A2R9F9</accession>
<reference evidence="4" key="4">
    <citation type="submission" date="2024-02" db="EMBL/GenBank/DDBJ databases">
        <authorList>
            <consortium name="Clinical and Environmental Microbiology Branch: Whole genome sequencing antimicrobial resistance pathogens in the healthcare setting"/>
        </authorList>
    </citation>
    <scope>NUCLEOTIDE SEQUENCE</scope>
    <source>
        <strain evidence="4">2023KU-00017</strain>
    </source>
</reference>
<dbReference type="Proteomes" id="UP001182247">
    <property type="component" value="Unassembled WGS sequence"/>
</dbReference>
<organism evidence="5 8">
    <name type="scientific">Morganella morganii</name>
    <name type="common">Proteus morganii</name>
    <dbReference type="NCBI Taxonomy" id="582"/>
    <lineage>
        <taxon>Bacteria</taxon>
        <taxon>Pseudomonadati</taxon>
        <taxon>Pseudomonadota</taxon>
        <taxon>Gammaproteobacteria</taxon>
        <taxon>Enterobacterales</taxon>
        <taxon>Morganellaceae</taxon>
        <taxon>Morganella</taxon>
    </lineage>
</organism>
<dbReference type="Proteomes" id="UP000244682">
    <property type="component" value="Chromosome"/>
</dbReference>
<evidence type="ECO:0000259" key="2">
    <source>
        <dbReference type="PROSITE" id="PS51729"/>
    </source>
</evidence>
<feature type="domain" description="N-acetyltransferase" evidence="2">
    <location>
        <begin position="3"/>
        <end position="91"/>
    </location>
</feature>
<reference evidence="6" key="3">
    <citation type="submission" date="2023-02" db="EMBL/GenBank/DDBJ databases">
        <title>Detection, antimicrobial susceptibility and genomic characterization of NDM-producing species of Morganellaceae, Yersiniaceae, and Enterobacteriaceae other than Klebsiella.</title>
        <authorList>
            <person name="Camargo C.H."/>
            <person name="Sacchi C.T."/>
            <person name="Campos K.R."/>
        </authorList>
    </citation>
    <scope>NUCLEOTIDE SEQUENCE</scope>
    <source>
        <strain evidence="6">1189_21</strain>
    </source>
</reference>
<evidence type="ECO:0000313" key="6">
    <source>
        <dbReference type="EMBL" id="MDS0898431.1"/>
    </source>
</evidence>
<dbReference type="InterPro" id="IPR031165">
    <property type="entry name" value="GNAT_YJDJ"/>
</dbReference>
<dbReference type="Proteomes" id="UP000650477">
    <property type="component" value="Unassembled WGS sequence"/>
</dbReference>
<dbReference type="STRING" id="582.AL531_03090"/>
<evidence type="ECO:0000259" key="1">
    <source>
        <dbReference type="PROSITE" id="PS51186"/>
    </source>
</evidence>
<dbReference type="PROSITE" id="PS51729">
    <property type="entry name" value="GNAT_YJDJ"/>
    <property type="match status" value="1"/>
</dbReference>
<proteinExistence type="predicted"/>
<keyword evidence="5" id="KW-0808">Transferase</keyword>